<name>A0ABY5E256_9BACT</name>
<dbReference type="Pfam" id="PF13174">
    <property type="entry name" value="TPR_6"/>
    <property type="match status" value="1"/>
</dbReference>
<evidence type="ECO:0000256" key="2">
    <source>
        <dbReference type="SAM" id="SignalP"/>
    </source>
</evidence>
<dbReference type="Gene3D" id="1.25.40.10">
    <property type="entry name" value="Tetratricopeptide repeat domain"/>
    <property type="match status" value="1"/>
</dbReference>
<feature type="chain" id="PRO_5045896887" description="Tol-Pal system protein YbgF" evidence="2">
    <location>
        <begin position="20"/>
        <end position="335"/>
    </location>
</feature>
<accession>A0ABY5E256</accession>
<dbReference type="SMART" id="SM00028">
    <property type="entry name" value="TPR"/>
    <property type="match status" value="2"/>
</dbReference>
<dbReference type="SUPFAM" id="SSF48452">
    <property type="entry name" value="TPR-like"/>
    <property type="match status" value="1"/>
</dbReference>
<evidence type="ECO:0008006" key="5">
    <source>
        <dbReference type="Google" id="ProtNLM"/>
    </source>
</evidence>
<proteinExistence type="predicted"/>
<keyword evidence="4" id="KW-1185">Reference proteome</keyword>
<keyword evidence="2" id="KW-0732">Signal</keyword>
<dbReference type="InterPro" id="IPR019734">
    <property type="entry name" value="TPR_rpt"/>
</dbReference>
<dbReference type="EMBL" id="CP100595">
    <property type="protein sequence ID" value="UTJ05805.1"/>
    <property type="molecule type" value="Genomic_DNA"/>
</dbReference>
<protein>
    <recommendedName>
        <fullName evidence="5">Tol-Pal system protein YbgF</fullName>
    </recommendedName>
</protein>
<dbReference type="PROSITE" id="PS50005">
    <property type="entry name" value="TPR"/>
    <property type="match status" value="1"/>
</dbReference>
<keyword evidence="1" id="KW-0802">TPR repeat</keyword>
<feature type="repeat" description="TPR" evidence="1">
    <location>
        <begin position="252"/>
        <end position="285"/>
    </location>
</feature>
<evidence type="ECO:0000256" key="1">
    <source>
        <dbReference type="PROSITE-ProRule" id="PRU00339"/>
    </source>
</evidence>
<feature type="signal peptide" evidence="2">
    <location>
        <begin position="1"/>
        <end position="19"/>
    </location>
</feature>
<organism evidence="3 4">
    <name type="scientific">Arcobacter roscoffensis</name>
    <dbReference type="NCBI Taxonomy" id="2961520"/>
    <lineage>
        <taxon>Bacteria</taxon>
        <taxon>Pseudomonadati</taxon>
        <taxon>Campylobacterota</taxon>
        <taxon>Epsilonproteobacteria</taxon>
        <taxon>Campylobacterales</taxon>
        <taxon>Arcobacteraceae</taxon>
        <taxon>Arcobacter</taxon>
    </lineage>
</organism>
<evidence type="ECO:0000313" key="4">
    <source>
        <dbReference type="Proteomes" id="UP001060012"/>
    </source>
</evidence>
<dbReference type="RefSeq" id="WP_254575986.1">
    <property type="nucleotide sequence ID" value="NZ_CP100595.1"/>
</dbReference>
<evidence type="ECO:0000313" key="3">
    <source>
        <dbReference type="EMBL" id="UTJ05805.1"/>
    </source>
</evidence>
<dbReference type="InterPro" id="IPR011990">
    <property type="entry name" value="TPR-like_helical_dom_sf"/>
</dbReference>
<sequence length="335" mass="37923">MNKYLASFLITASIGISFAEEVSVFGAGDLNSKNPYGLNSAEKHILNNQKKLTTLNSKINDVNLLIDTLKKRLEGLESIYEGDSSKLNSTVLRMNELMKQVEMSSQLASKNSTETAEIKSVSEELLNMKEETDKEMRASIATLKKAVTKISSLVNKINREYVSASELRKNMDQFITRAEFESLKKSLGVETTSSVVSKVSKNNDTKKEEPKKLVANDKAKIMKDAKSLFKKKYFKYAIPKFEQLISLNYKPAESNYYLGEMWYVRKKYDLAISHFKKSAILNDKAAYMPSLLLHSAISFEHTGDKENAKSFYSTLIDLYPSSDETKIAKKNFKKL</sequence>
<reference evidence="3" key="1">
    <citation type="submission" date="2022-07" db="EMBL/GenBank/DDBJ databases">
        <title>Arcobacter roscoffensis sp. nov., a marine bacterium isolated from coastal seawater collected from Roscoff, France.</title>
        <authorList>
            <person name="Pascual J."/>
            <person name="Lepeaux C."/>
            <person name="Methner A."/>
            <person name="Overmann J."/>
        </authorList>
    </citation>
    <scope>NUCLEOTIDE SEQUENCE</scope>
    <source>
        <strain evidence="3">ARW1-2F2</strain>
    </source>
</reference>
<dbReference type="Proteomes" id="UP001060012">
    <property type="component" value="Chromosome"/>
</dbReference>
<gene>
    <name evidence="3" type="ORF">NJU99_11180</name>
</gene>